<dbReference type="Proteomes" id="UP001302321">
    <property type="component" value="Unassembled WGS sequence"/>
</dbReference>
<gene>
    <name evidence="2" type="ORF">QBC36DRAFT_307325</name>
</gene>
<feature type="region of interest" description="Disordered" evidence="1">
    <location>
        <begin position="1"/>
        <end position="72"/>
    </location>
</feature>
<reference evidence="2" key="2">
    <citation type="submission" date="2023-05" db="EMBL/GenBank/DDBJ databases">
        <authorList>
            <consortium name="Lawrence Berkeley National Laboratory"/>
            <person name="Steindorff A."/>
            <person name="Hensen N."/>
            <person name="Bonometti L."/>
            <person name="Westerberg I."/>
            <person name="Brannstrom I.O."/>
            <person name="Guillou S."/>
            <person name="Cros-Aarteil S."/>
            <person name="Calhoun S."/>
            <person name="Haridas S."/>
            <person name="Kuo A."/>
            <person name="Mondo S."/>
            <person name="Pangilinan J."/>
            <person name="Riley R."/>
            <person name="Labutti K."/>
            <person name="Andreopoulos B."/>
            <person name="Lipzen A."/>
            <person name="Chen C."/>
            <person name="Yanf M."/>
            <person name="Daum C."/>
            <person name="Ng V."/>
            <person name="Clum A."/>
            <person name="Ohm R."/>
            <person name="Martin F."/>
            <person name="Silar P."/>
            <person name="Natvig D."/>
            <person name="Lalanne C."/>
            <person name="Gautier V."/>
            <person name="Ament-Velasquez S.L."/>
            <person name="Kruys A."/>
            <person name="Hutchinson M.I."/>
            <person name="Powell A.J."/>
            <person name="Barry K."/>
            <person name="Miller A.N."/>
            <person name="Grigoriev I.V."/>
            <person name="Debuchy R."/>
            <person name="Gladieux P."/>
            <person name="Thoren M.H."/>
            <person name="Johannesson H."/>
        </authorList>
    </citation>
    <scope>NUCLEOTIDE SEQUENCE</scope>
    <source>
        <strain evidence="2">CBS 892.96</strain>
    </source>
</reference>
<reference evidence="2" key="1">
    <citation type="journal article" date="2023" name="Mol. Phylogenet. Evol.">
        <title>Genome-scale phylogeny and comparative genomics of the fungal order Sordariales.</title>
        <authorList>
            <person name="Hensen N."/>
            <person name="Bonometti L."/>
            <person name="Westerberg I."/>
            <person name="Brannstrom I.O."/>
            <person name="Guillou S."/>
            <person name="Cros-Aarteil S."/>
            <person name="Calhoun S."/>
            <person name="Haridas S."/>
            <person name="Kuo A."/>
            <person name="Mondo S."/>
            <person name="Pangilinan J."/>
            <person name="Riley R."/>
            <person name="LaButti K."/>
            <person name="Andreopoulos B."/>
            <person name="Lipzen A."/>
            <person name="Chen C."/>
            <person name="Yan M."/>
            <person name="Daum C."/>
            <person name="Ng V."/>
            <person name="Clum A."/>
            <person name="Steindorff A."/>
            <person name="Ohm R.A."/>
            <person name="Martin F."/>
            <person name="Silar P."/>
            <person name="Natvig D.O."/>
            <person name="Lalanne C."/>
            <person name="Gautier V."/>
            <person name="Ament-Velasquez S.L."/>
            <person name="Kruys A."/>
            <person name="Hutchinson M.I."/>
            <person name="Powell A.J."/>
            <person name="Barry K."/>
            <person name="Miller A.N."/>
            <person name="Grigoriev I.V."/>
            <person name="Debuchy R."/>
            <person name="Gladieux P."/>
            <person name="Hiltunen Thoren M."/>
            <person name="Johannesson H."/>
        </authorList>
    </citation>
    <scope>NUCLEOTIDE SEQUENCE</scope>
    <source>
        <strain evidence="2">CBS 892.96</strain>
    </source>
</reference>
<sequence length="156" mass="16003">MERDMSTTLPSPDAAAGVNSHHKSAAEVTPTARAPPATTAGGSQSPDDGESPVNVPIFTPVNPPQSASPEALPVAPGLAELEADPRRTHRTWKPRYGRVTKCDPCETLVRAVPAEFCSSAVTNDALFASARVAPGATSGTASAANTSSTRVNVTGR</sequence>
<name>A0AAN6WF06_9PEZI</name>
<keyword evidence="3" id="KW-1185">Reference proteome</keyword>
<comment type="caution">
    <text evidence="2">The sequence shown here is derived from an EMBL/GenBank/DDBJ whole genome shotgun (WGS) entry which is preliminary data.</text>
</comment>
<feature type="region of interest" description="Disordered" evidence="1">
    <location>
        <begin position="135"/>
        <end position="156"/>
    </location>
</feature>
<proteinExistence type="predicted"/>
<organism evidence="2 3">
    <name type="scientific">Triangularia setosa</name>
    <dbReference type="NCBI Taxonomy" id="2587417"/>
    <lineage>
        <taxon>Eukaryota</taxon>
        <taxon>Fungi</taxon>
        <taxon>Dikarya</taxon>
        <taxon>Ascomycota</taxon>
        <taxon>Pezizomycotina</taxon>
        <taxon>Sordariomycetes</taxon>
        <taxon>Sordariomycetidae</taxon>
        <taxon>Sordariales</taxon>
        <taxon>Podosporaceae</taxon>
        <taxon>Triangularia</taxon>
    </lineage>
</organism>
<accession>A0AAN6WF06</accession>
<dbReference type="AlphaFoldDB" id="A0AAN6WF06"/>
<feature type="compositionally biased region" description="Low complexity" evidence="1">
    <location>
        <begin position="135"/>
        <end position="149"/>
    </location>
</feature>
<protein>
    <submittedName>
        <fullName evidence="2">Uncharacterized protein</fullName>
    </submittedName>
</protein>
<feature type="compositionally biased region" description="Low complexity" evidence="1">
    <location>
        <begin position="26"/>
        <end position="40"/>
    </location>
</feature>
<evidence type="ECO:0000256" key="1">
    <source>
        <dbReference type="SAM" id="MobiDB-lite"/>
    </source>
</evidence>
<feature type="compositionally biased region" description="Polar residues" evidence="1">
    <location>
        <begin position="1"/>
        <end position="10"/>
    </location>
</feature>
<dbReference type="EMBL" id="MU866099">
    <property type="protein sequence ID" value="KAK4180403.1"/>
    <property type="molecule type" value="Genomic_DNA"/>
</dbReference>
<evidence type="ECO:0000313" key="2">
    <source>
        <dbReference type="EMBL" id="KAK4180403.1"/>
    </source>
</evidence>
<evidence type="ECO:0000313" key="3">
    <source>
        <dbReference type="Proteomes" id="UP001302321"/>
    </source>
</evidence>